<dbReference type="GO" id="GO:0005615">
    <property type="term" value="C:extracellular space"/>
    <property type="evidence" value="ECO:0007669"/>
    <property type="project" value="TreeGrafter"/>
</dbReference>
<evidence type="ECO:0000256" key="1">
    <source>
        <dbReference type="ARBA" id="ARBA00023157"/>
    </source>
</evidence>
<dbReference type="PROSITE" id="PS00514">
    <property type="entry name" value="FIBRINOGEN_C_1"/>
    <property type="match status" value="1"/>
</dbReference>
<dbReference type="InterPro" id="IPR014716">
    <property type="entry name" value="Fibrinogen_a/b/g_C_1"/>
</dbReference>
<protein>
    <submittedName>
        <fullName evidence="3">Putative ficolin/ixoderin</fullName>
    </submittedName>
</protein>
<dbReference type="SUPFAM" id="SSF56496">
    <property type="entry name" value="Fibrinogen C-terminal domain-like"/>
    <property type="match status" value="1"/>
</dbReference>
<dbReference type="Gene3D" id="4.10.530.10">
    <property type="entry name" value="Gamma-fibrinogen Carboxyl Terminal Fragment, domain 2"/>
    <property type="match status" value="1"/>
</dbReference>
<dbReference type="AlphaFoldDB" id="A0A6B0V363"/>
<dbReference type="Gene3D" id="3.90.215.10">
    <property type="entry name" value="Gamma Fibrinogen, chain A, domain 1"/>
    <property type="match status" value="1"/>
</dbReference>
<evidence type="ECO:0000259" key="2">
    <source>
        <dbReference type="PROSITE" id="PS51406"/>
    </source>
</evidence>
<dbReference type="InterPro" id="IPR050373">
    <property type="entry name" value="Fibrinogen_C-term_domain"/>
</dbReference>
<proteinExistence type="predicted"/>
<sequence>MFVAFLFISVVVGNVFMESSFRRVPEITERQYGTRKTYMIFDPCNTNKPGNRTISCSQIKMRERSSNNKKYKIYPLDKQLKAKCDMESDGGGWTVVQRRTEKEASDALFEKAFEDYERGFKTNEGSFWIGTDYDALSHHNGAEFAIKYMADKIGDRCSVSLSGGWWFKTCNEANLNGRKFNNPPSINALGITWHVKGKNESYKYIYDKVKMKIRDADFGFCTGSLRS</sequence>
<dbReference type="PANTHER" id="PTHR19143:SF458">
    <property type="entry name" value="FIBRINOGEN C-TERMINAL DOMAIN-CONTAINING PROTEIN-RELATED"/>
    <property type="match status" value="1"/>
</dbReference>
<keyword evidence="1" id="KW-1015">Disulfide bond</keyword>
<dbReference type="InterPro" id="IPR036056">
    <property type="entry name" value="Fibrinogen-like_C"/>
</dbReference>
<dbReference type="NCBIfam" id="NF040941">
    <property type="entry name" value="GGGWT_bact"/>
    <property type="match status" value="1"/>
</dbReference>
<name>A0A6B0V363_IXORI</name>
<evidence type="ECO:0000313" key="3">
    <source>
        <dbReference type="EMBL" id="MXU96723.1"/>
    </source>
</evidence>
<organism evidence="3">
    <name type="scientific">Ixodes ricinus</name>
    <name type="common">Common tick</name>
    <name type="synonym">Acarus ricinus</name>
    <dbReference type="NCBI Taxonomy" id="34613"/>
    <lineage>
        <taxon>Eukaryota</taxon>
        <taxon>Metazoa</taxon>
        <taxon>Ecdysozoa</taxon>
        <taxon>Arthropoda</taxon>
        <taxon>Chelicerata</taxon>
        <taxon>Arachnida</taxon>
        <taxon>Acari</taxon>
        <taxon>Parasitiformes</taxon>
        <taxon>Ixodida</taxon>
        <taxon>Ixodoidea</taxon>
        <taxon>Ixodidae</taxon>
        <taxon>Ixodinae</taxon>
        <taxon>Ixodes</taxon>
    </lineage>
</organism>
<dbReference type="SMART" id="SM00186">
    <property type="entry name" value="FBG"/>
    <property type="match status" value="1"/>
</dbReference>
<dbReference type="EMBL" id="GIFC01014640">
    <property type="protein sequence ID" value="MXU96723.1"/>
    <property type="molecule type" value="Transcribed_RNA"/>
</dbReference>
<reference evidence="3" key="1">
    <citation type="submission" date="2019-12" db="EMBL/GenBank/DDBJ databases">
        <title>An insight into the sialome of adult female Ixodes ricinus ticks feeding for 6 days.</title>
        <authorList>
            <person name="Perner J."/>
            <person name="Ribeiro J.M.C."/>
        </authorList>
    </citation>
    <scope>NUCLEOTIDE SEQUENCE</scope>
    <source>
        <strain evidence="3">Semi-engorged</strain>
        <tissue evidence="3">Salivary glands</tissue>
    </source>
</reference>
<dbReference type="InterPro" id="IPR002181">
    <property type="entry name" value="Fibrinogen_a/b/g_C_dom"/>
</dbReference>
<dbReference type="InterPro" id="IPR020837">
    <property type="entry name" value="Fibrinogen_CS"/>
</dbReference>
<accession>A0A6B0V363</accession>
<dbReference type="Pfam" id="PF00147">
    <property type="entry name" value="Fibrinogen_C"/>
    <property type="match status" value="2"/>
</dbReference>
<feature type="domain" description="Fibrinogen C-terminal" evidence="2">
    <location>
        <begin position="47"/>
        <end position="132"/>
    </location>
</feature>
<dbReference type="PANTHER" id="PTHR19143">
    <property type="entry name" value="FIBRINOGEN/TENASCIN/ANGIOPOEITIN"/>
    <property type="match status" value="1"/>
</dbReference>
<dbReference type="PROSITE" id="PS51406">
    <property type="entry name" value="FIBRINOGEN_C_2"/>
    <property type="match status" value="1"/>
</dbReference>